<dbReference type="Gene3D" id="1.25.40.10">
    <property type="entry name" value="Tetratricopeptide repeat domain"/>
    <property type="match status" value="2"/>
</dbReference>
<feature type="repeat" description="TPR" evidence="2">
    <location>
        <begin position="316"/>
        <end position="349"/>
    </location>
</feature>
<dbReference type="SMART" id="SM00028">
    <property type="entry name" value="TPR"/>
    <property type="match status" value="4"/>
</dbReference>
<proteinExistence type="predicted"/>
<evidence type="ECO:0000256" key="2">
    <source>
        <dbReference type="PROSITE-ProRule" id="PRU00339"/>
    </source>
</evidence>
<evidence type="ECO:0000313" key="4">
    <source>
        <dbReference type="Proteomes" id="UP000053780"/>
    </source>
</evidence>
<reference evidence="3 4" key="1">
    <citation type="journal article" date="2013" name="BMC Genomics">
        <title>Genome sequencing and comparative genomics of honey bee microsporidia, Nosema apis reveal novel insights into host-parasite interactions.</title>
        <authorList>
            <person name="Chen Yp."/>
            <person name="Pettis J.S."/>
            <person name="Zhao Y."/>
            <person name="Liu X."/>
            <person name="Tallon L.J."/>
            <person name="Sadzewicz L.D."/>
            <person name="Li R."/>
            <person name="Zheng H."/>
            <person name="Huang S."/>
            <person name="Zhang X."/>
            <person name="Hamilton M.C."/>
            <person name="Pernal S.F."/>
            <person name="Melathopoulos A.P."/>
            <person name="Yan X."/>
            <person name="Evans J.D."/>
        </authorList>
    </citation>
    <scope>NUCLEOTIDE SEQUENCE [LARGE SCALE GENOMIC DNA]</scope>
    <source>
        <strain evidence="3 4">BRL 01</strain>
    </source>
</reference>
<dbReference type="EMBL" id="KE647183">
    <property type="protein sequence ID" value="EQB61054.1"/>
    <property type="molecule type" value="Genomic_DNA"/>
</dbReference>
<keyword evidence="1 2" id="KW-0802">TPR repeat</keyword>
<accession>T0L982</accession>
<feature type="repeat" description="TPR" evidence="2">
    <location>
        <begin position="282"/>
        <end position="315"/>
    </location>
</feature>
<dbReference type="OrthoDB" id="10262026at2759"/>
<dbReference type="PANTHER" id="PTHR12558">
    <property type="entry name" value="CELL DIVISION CYCLE 16,23,27"/>
    <property type="match status" value="1"/>
</dbReference>
<dbReference type="GO" id="GO:0031145">
    <property type="term" value="P:anaphase-promoting complex-dependent catabolic process"/>
    <property type="evidence" value="ECO:0007669"/>
    <property type="project" value="TreeGrafter"/>
</dbReference>
<dbReference type="Proteomes" id="UP000053780">
    <property type="component" value="Unassembled WGS sequence"/>
</dbReference>
<dbReference type="InterPro" id="IPR019734">
    <property type="entry name" value="TPR_rpt"/>
</dbReference>
<sequence length="448" mass="53759">MHDFLKRGLFKTVDFLNKIRMPFKPSSFTLDQNEMLYLTYLNLKEYKMSYYSLLCSNSKENIDEMVFCSCCTKTKIFMRNYSLFLFLRGKNIKKIQLIDNLDSYNLYLIGLVNKDINILIKCVELNLLFWEAYLAIIDLINPDNLDTIDFSFLNNSQLSLYFYQVLFVNKQIQIKKINLSNIYLQLDCAVLYYKRKYKDLINIYSNLIKSNTACIDYIDLYSNVLYHNKDDEIFYLPKYCLNINKYKPETLCCIANVYSYKNLNDKAIIYYDQCTKLNPSNTLFYILLGHEYLQIKNFSESINSYKKALKVDNYYYKGFYSLGKLYEILNMFETALFYFKKSIEYKKDDPLIWISLGNGYSQLKEYENGIKCYMRSVKLKHNIGYLCLAETYKTIRMYCESAEYYEKYVCSVEMDEEVRRICIFLEEYYRKTCDMEKSKKYYEMGKRS</sequence>
<dbReference type="PROSITE" id="PS50005">
    <property type="entry name" value="TPR"/>
    <property type="match status" value="3"/>
</dbReference>
<keyword evidence="3" id="KW-0132">Cell division</keyword>
<dbReference type="GO" id="GO:0016567">
    <property type="term" value="P:protein ubiquitination"/>
    <property type="evidence" value="ECO:0007669"/>
    <property type="project" value="TreeGrafter"/>
</dbReference>
<dbReference type="VEuPathDB" id="MicrosporidiaDB:NAPIS_ORF01391"/>
<evidence type="ECO:0000313" key="3">
    <source>
        <dbReference type="EMBL" id="EQB61054.1"/>
    </source>
</evidence>
<dbReference type="InterPro" id="IPR011990">
    <property type="entry name" value="TPR-like_helical_dom_sf"/>
</dbReference>
<feature type="repeat" description="TPR" evidence="2">
    <location>
        <begin position="350"/>
        <end position="383"/>
    </location>
</feature>
<keyword evidence="3" id="KW-0131">Cell cycle</keyword>
<dbReference type="HOGENOM" id="CLU_018320_5_0_1"/>
<evidence type="ECO:0000256" key="1">
    <source>
        <dbReference type="ARBA" id="ARBA00022803"/>
    </source>
</evidence>
<organism evidence="3 4">
    <name type="scientific">Vairimorpha apis BRL 01</name>
    <dbReference type="NCBI Taxonomy" id="1037528"/>
    <lineage>
        <taxon>Eukaryota</taxon>
        <taxon>Fungi</taxon>
        <taxon>Fungi incertae sedis</taxon>
        <taxon>Microsporidia</taxon>
        <taxon>Nosematidae</taxon>
        <taxon>Vairimorpha</taxon>
    </lineage>
</organism>
<gene>
    <name evidence="3" type="ORF">NAPIS_ORF01391</name>
</gene>
<dbReference type="GO" id="GO:0051301">
    <property type="term" value="P:cell division"/>
    <property type="evidence" value="ECO:0007669"/>
    <property type="project" value="UniProtKB-KW"/>
</dbReference>
<dbReference type="PANTHER" id="PTHR12558:SF10">
    <property type="entry name" value="CELL DIVISION CYCLE PROTEIN 23 HOMOLOG"/>
    <property type="match status" value="1"/>
</dbReference>
<dbReference type="GO" id="GO:0045842">
    <property type="term" value="P:positive regulation of mitotic metaphase/anaphase transition"/>
    <property type="evidence" value="ECO:0007669"/>
    <property type="project" value="TreeGrafter"/>
</dbReference>
<keyword evidence="4" id="KW-1185">Reference proteome</keyword>
<protein>
    <submittedName>
        <fullName evidence="3">Cell division cycle protein 23-like protein</fullName>
    </submittedName>
</protein>
<name>T0L982_9MICR</name>
<dbReference type="Pfam" id="PF13181">
    <property type="entry name" value="TPR_8"/>
    <property type="match status" value="4"/>
</dbReference>
<dbReference type="AlphaFoldDB" id="T0L982"/>
<dbReference type="SUPFAM" id="SSF48452">
    <property type="entry name" value="TPR-like"/>
    <property type="match status" value="1"/>
</dbReference>
<dbReference type="GO" id="GO:0005680">
    <property type="term" value="C:anaphase-promoting complex"/>
    <property type="evidence" value="ECO:0007669"/>
    <property type="project" value="TreeGrafter"/>
</dbReference>